<dbReference type="PANTHER" id="PTHR44337">
    <property type="entry name" value="CARCINOEMBRYONIC ANTIGEN-RELATED CELL ADHESION MOLECULE 8"/>
    <property type="match status" value="1"/>
</dbReference>
<keyword evidence="1" id="KW-0732">Signal</keyword>
<dbReference type="EMBL" id="JAEAOA010002303">
    <property type="protein sequence ID" value="KAK3600199.1"/>
    <property type="molecule type" value="Genomic_DNA"/>
</dbReference>
<evidence type="ECO:0000256" key="3">
    <source>
        <dbReference type="ARBA" id="ARBA00023180"/>
    </source>
</evidence>
<dbReference type="InterPro" id="IPR007110">
    <property type="entry name" value="Ig-like_dom"/>
</dbReference>
<accession>A0AAE0SYP3</accession>
<name>A0AAE0SYP3_9BIVA</name>
<keyword evidence="7" id="KW-1185">Reference proteome</keyword>
<reference evidence="6" key="2">
    <citation type="journal article" date="2021" name="Genome Biol. Evol.">
        <title>Developing a high-quality reference genome for a parasitic bivalve with doubly uniparental inheritance (Bivalvia: Unionida).</title>
        <authorList>
            <person name="Smith C.H."/>
        </authorList>
    </citation>
    <scope>NUCLEOTIDE SEQUENCE</scope>
    <source>
        <strain evidence="6">CHS0354</strain>
        <tissue evidence="6">Mantle</tissue>
    </source>
</reference>
<keyword evidence="3" id="KW-0325">Glycoprotein</keyword>
<feature type="domain" description="Ig-like" evidence="5">
    <location>
        <begin position="47"/>
        <end position="114"/>
    </location>
</feature>
<proteinExistence type="predicted"/>
<dbReference type="PROSITE" id="PS50835">
    <property type="entry name" value="IG_LIKE"/>
    <property type="match status" value="1"/>
</dbReference>
<sequence>MEDVELKLVNVSDNVTYLCHAWNQKLDTTKTSQTISIAVKLDETLIPKIGIIRRNVSDSSVVLQCHTFRKSKGKFSWMVNGSIVKHSDRYSPGNDFLSKRNLRAEDQTNLYRCREPGSKLQSDPFWIKATGPTSIRFNPKTVVVREHDGLNVNCLADCSPLCSFQWFMLDPSSRQTNIFSEENTLQLMNVTR</sequence>
<reference evidence="6" key="1">
    <citation type="journal article" date="2021" name="Genome Biol. Evol.">
        <title>A High-Quality Reference Genome for a Parasitic Bivalve with Doubly Uniparental Inheritance (Bivalvia: Unionida).</title>
        <authorList>
            <person name="Smith C.H."/>
        </authorList>
    </citation>
    <scope>NUCLEOTIDE SEQUENCE</scope>
    <source>
        <strain evidence="6">CHS0354</strain>
    </source>
</reference>
<comment type="caution">
    <text evidence="6">The sequence shown here is derived from an EMBL/GenBank/DDBJ whole genome shotgun (WGS) entry which is preliminary data.</text>
</comment>
<keyword evidence="4" id="KW-0393">Immunoglobulin domain</keyword>
<organism evidence="6 7">
    <name type="scientific">Potamilus streckersoni</name>
    <dbReference type="NCBI Taxonomy" id="2493646"/>
    <lineage>
        <taxon>Eukaryota</taxon>
        <taxon>Metazoa</taxon>
        <taxon>Spiralia</taxon>
        <taxon>Lophotrochozoa</taxon>
        <taxon>Mollusca</taxon>
        <taxon>Bivalvia</taxon>
        <taxon>Autobranchia</taxon>
        <taxon>Heteroconchia</taxon>
        <taxon>Palaeoheterodonta</taxon>
        <taxon>Unionida</taxon>
        <taxon>Unionoidea</taxon>
        <taxon>Unionidae</taxon>
        <taxon>Ambleminae</taxon>
        <taxon>Lampsilini</taxon>
        <taxon>Potamilus</taxon>
    </lineage>
</organism>
<evidence type="ECO:0000259" key="5">
    <source>
        <dbReference type="PROSITE" id="PS50835"/>
    </source>
</evidence>
<dbReference type="SUPFAM" id="SSF48726">
    <property type="entry name" value="Immunoglobulin"/>
    <property type="match status" value="1"/>
</dbReference>
<keyword evidence="2" id="KW-1015">Disulfide bond</keyword>
<evidence type="ECO:0000256" key="2">
    <source>
        <dbReference type="ARBA" id="ARBA00023157"/>
    </source>
</evidence>
<reference evidence="6" key="3">
    <citation type="submission" date="2023-05" db="EMBL/GenBank/DDBJ databases">
        <authorList>
            <person name="Smith C.H."/>
        </authorList>
    </citation>
    <scope>NUCLEOTIDE SEQUENCE</scope>
    <source>
        <strain evidence="6">CHS0354</strain>
        <tissue evidence="6">Mantle</tissue>
    </source>
</reference>
<evidence type="ECO:0000256" key="1">
    <source>
        <dbReference type="ARBA" id="ARBA00022729"/>
    </source>
</evidence>
<evidence type="ECO:0000256" key="4">
    <source>
        <dbReference type="ARBA" id="ARBA00023319"/>
    </source>
</evidence>
<evidence type="ECO:0000313" key="6">
    <source>
        <dbReference type="EMBL" id="KAK3600199.1"/>
    </source>
</evidence>
<protein>
    <recommendedName>
        <fullName evidence="5">Ig-like domain-containing protein</fullName>
    </recommendedName>
</protein>
<gene>
    <name evidence="6" type="ORF">CHS0354_039306</name>
</gene>
<dbReference type="Proteomes" id="UP001195483">
    <property type="component" value="Unassembled WGS sequence"/>
</dbReference>
<dbReference type="InterPro" id="IPR052598">
    <property type="entry name" value="IgSF_CEA-related"/>
</dbReference>
<dbReference type="PANTHER" id="PTHR44337:SF20">
    <property type="entry name" value="CARCINOEMBRYONIC ANTIGEN-RELATED CELL ADHESION MOLECULE 5-RELATED"/>
    <property type="match status" value="1"/>
</dbReference>
<dbReference type="AlphaFoldDB" id="A0AAE0SYP3"/>
<dbReference type="InterPro" id="IPR036179">
    <property type="entry name" value="Ig-like_dom_sf"/>
</dbReference>
<evidence type="ECO:0000313" key="7">
    <source>
        <dbReference type="Proteomes" id="UP001195483"/>
    </source>
</evidence>